<evidence type="ECO:0000313" key="2">
    <source>
        <dbReference type="Proteomes" id="UP000704068"/>
    </source>
</evidence>
<comment type="caution">
    <text evidence="1">The sequence shown here is derived from an EMBL/GenBank/DDBJ whole genome shotgun (WGS) entry which is preliminary data.</text>
</comment>
<gene>
    <name evidence="1" type="ORF">HXK21_02635</name>
</gene>
<dbReference type="AlphaFoldDB" id="A0A929WZK4"/>
<dbReference type="Proteomes" id="UP000704068">
    <property type="component" value="Unassembled WGS sequence"/>
</dbReference>
<name>A0A929WZK4_9BACT</name>
<protein>
    <submittedName>
        <fullName evidence="1">Uncharacterized protein</fullName>
    </submittedName>
</protein>
<proteinExistence type="predicted"/>
<dbReference type="EMBL" id="JABZGR010000004">
    <property type="protein sequence ID" value="MBF0969926.1"/>
    <property type="molecule type" value="Genomic_DNA"/>
</dbReference>
<organism evidence="1 2">
    <name type="scientific">Alloprevotella tannerae</name>
    <dbReference type="NCBI Taxonomy" id="76122"/>
    <lineage>
        <taxon>Bacteria</taxon>
        <taxon>Pseudomonadati</taxon>
        <taxon>Bacteroidota</taxon>
        <taxon>Bacteroidia</taxon>
        <taxon>Bacteroidales</taxon>
        <taxon>Prevotellaceae</taxon>
        <taxon>Alloprevotella</taxon>
    </lineage>
</organism>
<accession>A0A929WZK4</accession>
<reference evidence="1" key="1">
    <citation type="submission" date="2020-04" db="EMBL/GenBank/DDBJ databases">
        <title>Deep metagenomics examines the oral microbiome during advanced dental caries in children, revealing novel taxa and co-occurrences with host molecules.</title>
        <authorList>
            <person name="Baker J.L."/>
            <person name="Morton J.T."/>
            <person name="Dinis M."/>
            <person name="Alvarez R."/>
            <person name="Tran N.C."/>
            <person name="Knight R."/>
            <person name="Edlund A."/>
        </authorList>
    </citation>
    <scope>NUCLEOTIDE SEQUENCE</scope>
    <source>
        <strain evidence="1">JCVI_34_bin.1</strain>
    </source>
</reference>
<evidence type="ECO:0000313" key="1">
    <source>
        <dbReference type="EMBL" id="MBF0969926.1"/>
    </source>
</evidence>
<sequence>MYQNAASGDRLVGANHRLVGANHRLAGANHRLAGSNNKDLNLRRTGVSLSARKNTDFSKREIRRLQRHGALYRLKLEQNVKNNISLQGLPTLGNLQ</sequence>